<keyword evidence="8" id="KW-0804">Transcription</keyword>
<keyword evidence="7" id="KW-0238">DNA-binding</keyword>
<keyword evidence="3" id="KW-0963">Cytoplasm</keyword>
<dbReference type="PANTHER" id="PTHR42713:SF3">
    <property type="entry name" value="TRANSCRIPTIONAL REGULATORY PROTEIN HPTR"/>
    <property type="match status" value="1"/>
</dbReference>
<dbReference type="EMBL" id="JBJHZY010000003">
    <property type="protein sequence ID" value="MFL0269482.1"/>
    <property type="molecule type" value="Genomic_DNA"/>
</dbReference>
<dbReference type="Pfam" id="PF12833">
    <property type="entry name" value="HTH_18"/>
    <property type="match status" value="1"/>
</dbReference>
<organism evidence="13 14">
    <name type="scientific">Candidatus Clostridium radicumherbarum</name>
    <dbReference type="NCBI Taxonomy" id="3381662"/>
    <lineage>
        <taxon>Bacteria</taxon>
        <taxon>Bacillati</taxon>
        <taxon>Bacillota</taxon>
        <taxon>Clostridia</taxon>
        <taxon>Eubacteriales</taxon>
        <taxon>Clostridiaceae</taxon>
        <taxon>Clostridium</taxon>
    </lineage>
</organism>
<evidence type="ECO:0000256" key="1">
    <source>
        <dbReference type="ARBA" id="ARBA00004496"/>
    </source>
</evidence>
<protein>
    <recommendedName>
        <fullName evidence="2">Stage 0 sporulation protein A homolog</fullName>
    </recommendedName>
</protein>
<keyword evidence="5" id="KW-0902">Two-component regulatory system</keyword>
<feature type="modified residue" description="4-aspartylphosphate" evidence="10">
    <location>
        <position position="57"/>
    </location>
</feature>
<reference evidence="13 14" key="1">
    <citation type="submission" date="2024-11" db="EMBL/GenBank/DDBJ databases">
        <authorList>
            <person name="Heng Y.C."/>
            <person name="Lim A.C.H."/>
            <person name="Lee J.K.Y."/>
            <person name="Kittelmann S."/>
        </authorList>
    </citation>
    <scope>NUCLEOTIDE SEQUENCE [LARGE SCALE GENOMIC DNA]</scope>
    <source>
        <strain evidence="13 14">WILCCON 0202</strain>
    </source>
</reference>
<dbReference type="InterPro" id="IPR009057">
    <property type="entry name" value="Homeodomain-like_sf"/>
</dbReference>
<dbReference type="SMART" id="SM00342">
    <property type="entry name" value="HTH_ARAC"/>
    <property type="match status" value="1"/>
</dbReference>
<keyword evidence="6" id="KW-0805">Transcription regulation</keyword>
<dbReference type="PRINTS" id="PR00032">
    <property type="entry name" value="HTHARAC"/>
</dbReference>
<dbReference type="Gene3D" id="1.10.10.60">
    <property type="entry name" value="Homeodomain-like"/>
    <property type="match status" value="2"/>
</dbReference>
<evidence type="ECO:0000259" key="12">
    <source>
        <dbReference type="PROSITE" id="PS50110"/>
    </source>
</evidence>
<feature type="domain" description="HTH araC/xylS-type" evidence="11">
    <location>
        <begin position="447"/>
        <end position="546"/>
    </location>
</feature>
<accession>A0ABW8TUW1</accession>
<dbReference type="InterPro" id="IPR020449">
    <property type="entry name" value="Tscrpt_reg_AraC-type_HTH"/>
</dbReference>
<keyword evidence="4 10" id="KW-0597">Phosphoprotein</keyword>
<evidence type="ECO:0000256" key="2">
    <source>
        <dbReference type="ARBA" id="ARBA00018672"/>
    </source>
</evidence>
<evidence type="ECO:0000256" key="10">
    <source>
        <dbReference type="PROSITE-ProRule" id="PRU00169"/>
    </source>
</evidence>
<dbReference type="SUPFAM" id="SSF46689">
    <property type="entry name" value="Homeodomain-like"/>
    <property type="match status" value="1"/>
</dbReference>
<dbReference type="SUPFAM" id="SSF52172">
    <property type="entry name" value="CheY-like"/>
    <property type="match status" value="1"/>
</dbReference>
<dbReference type="PROSITE" id="PS01124">
    <property type="entry name" value="HTH_ARAC_FAMILY_2"/>
    <property type="match status" value="1"/>
</dbReference>
<comment type="subcellular location">
    <subcellularLocation>
        <location evidence="1">Cytoplasm</location>
    </subcellularLocation>
</comment>
<evidence type="ECO:0000313" key="14">
    <source>
        <dbReference type="Proteomes" id="UP001623661"/>
    </source>
</evidence>
<evidence type="ECO:0000313" key="13">
    <source>
        <dbReference type="EMBL" id="MFL0269482.1"/>
    </source>
</evidence>
<dbReference type="Pfam" id="PF00072">
    <property type="entry name" value="Response_reg"/>
    <property type="match status" value="1"/>
</dbReference>
<evidence type="ECO:0000259" key="11">
    <source>
        <dbReference type="PROSITE" id="PS01124"/>
    </source>
</evidence>
<dbReference type="InterPro" id="IPR051552">
    <property type="entry name" value="HptR"/>
</dbReference>
<proteinExistence type="predicted"/>
<comment type="function">
    <text evidence="9">May play the central regulatory role in sporulation. It may be an element of the effector pathway responsible for the activation of sporulation genes in response to nutritional stress. Spo0A may act in concert with spo0H (a sigma factor) to control the expression of some genes that are critical to the sporulation process.</text>
</comment>
<keyword evidence="14" id="KW-1185">Reference proteome</keyword>
<sequence>MRKYKLLIVDDEIEVRKGIINKVDWDKLGFEIVGEGENGKEALEIFEKTMPDVLLTDIKMPFMDGLQLTQCVKEKYPTTKVIVMTGFDEFEYAHKAIKLNVSEYILRPVGSVELSEILTKVKKQIDDEIAEKENVEALKEYYRKSIPVLKDKFLTSLITTTMEKEDIEEGLRSYDINLRGSSYIVSIISIDEVMQYKNKSEDLNNIATDFYEHKALFKFALLNIVEEITDKNNTGTAFLNGENVVIISAFKEEKREKVSESILKSLEELRLAIEKFLKFTVTIGVGSICNDVIYISHSYENALAALNYKIFMGENRIIWIEDIEPGSVSKVVFDENKERTLANCLKVGTGEEMIETIDKLFEDVIAFKASYKDYQIYIMEILTTILKAARDSNIDIDNIFGINHNLLIELYSLKSVEEAQSFFKDICMKIMSNIVKDRIDTYKELVHRAKEYVKENYKSSEVNINGVCNYLHISPTYFSFIFKKETKTTFINYVTQVRMEAAKELLRTSNLKSFEIAEKVGYSEPNYFSYSFKKKFGQSPSEYRSSAK</sequence>
<evidence type="ECO:0000256" key="8">
    <source>
        <dbReference type="ARBA" id="ARBA00023163"/>
    </source>
</evidence>
<dbReference type="InterPro" id="IPR001789">
    <property type="entry name" value="Sig_transdc_resp-reg_receiver"/>
</dbReference>
<dbReference type="InterPro" id="IPR018060">
    <property type="entry name" value="HTH_AraC"/>
</dbReference>
<feature type="domain" description="Response regulatory" evidence="12">
    <location>
        <begin position="5"/>
        <end position="122"/>
    </location>
</feature>
<evidence type="ECO:0000256" key="4">
    <source>
        <dbReference type="ARBA" id="ARBA00022553"/>
    </source>
</evidence>
<dbReference type="PANTHER" id="PTHR42713">
    <property type="entry name" value="HISTIDINE KINASE-RELATED"/>
    <property type="match status" value="1"/>
</dbReference>
<dbReference type="SMART" id="SM00448">
    <property type="entry name" value="REC"/>
    <property type="match status" value="1"/>
</dbReference>
<comment type="caution">
    <text evidence="13">The sequence shown here is derived from an EMBL/GenBank/DDBJ whole genome shotgun (WGS) entry which is preliminary data.</text>
</comment>
<evidence type="ECO:0000256" key="7">
    <source>
        <dbReference type="ARBA" id="ARBA00023125"/>
    </source>
</evidence>
<evidence type="ECO:0000256" key="5">
    <source>
        <dbReference type="ARBA" id="ARBA00023012"/>
    </source>
</evidence>
<dbReference type="PROSITE" id="PS50110">
    <property type="entry name" value="RESPONSE_REGULATORY"/>
    <property type="match status" value="1"/>
</dbReference>
<dbReference type="Proteomes" id="UP001623661">
    <property type="component" value="Unassembled WGS sequence"/>
</dbReference>
<evidence type="ECO:0000256" key="6">
    <source>
        <dbReference type="ARBA" id="ARBA00023015"/>
    </source>
</evidence>
<evidence type="ECO:0000256" key="3">
    <source>
        <dbReference type="ARBA" id="ARBA00022490"/>
    </source>
</evidence>
<dbReference type="InterPro" id="IPR011006">
    <property type="entry name" value="CheY-like_superfamily"/>
</dbReference>
<gene>
    <name evidence="13" type="ORF">ACJDUH_15440</name>
</gene>
<evidence type="ECO:0000256" key="9">
    <source>
        <dbReference type="ARBA" id="ARBA00024867"/>
    </source>
</evidence>
<dbReference type="RefSeq" id="WP_406766103.1">
    <property type="nucleotide sequence ID" value="NZ_JBJHZY010000003.1"/>
</dbReference>
<dbReference type="InterPro" id="IPR041522">
    <property type="entry name" value="CdaR_GGDEF"/>
</dbReference>
<dbReference type="Pfam" id="PF17853">
    <property type="entry name" value="GGDEF_2"/>
    <property type="match status" value="1"/>
</dbReference>
<dbReference type="CDD" id="cd17536">
    <property type="entry name" value="REC_YesN-like"/>
    <property type="match status" value="1"/>
</dbReference>
<name>A0ABW8TUW1_9CLOT</name>
<dbReference type="Gene3D" id="3.40.50.2300">
    <property type="match status" value="1"/>
</dbReference>